<name>A0A2P2NHN9_RHIMU</name>
<reference evidence="1" key="1">
    <citation type="submission" date="2018-02" db="EMBL/GenBank/DDBJ databases">
        <title>Rhizophora mucronata_Transcriptome.</title>
        <authorList>
            <person name="Meera S.P."/>
            <person name="Sreeshan A."/>
            <person name="Augustine A."/>
        </authorList>
    </citation>
    <scope>NUCLEOTIDE SEQUENCE</scope>
    <source>
        <tissue evidence="1">Leaf</tissue>
    </source>
</reference>
<organism evidence="1">
    <name type="scientific">Rhizophora mucronata</name>
    <name type="common">Asiatic mangrove</name>
    <dbReference type="NCBI Taxonomy" id="61149"/>
    <lineage>
        <taxon>Eukaryota</taxon>
        <taxon>Viridiplantae</taxon>
        <taxon>Streptophyta</taxon>
        <taxon>Embryophyta</taxon>
        <taxon>Tracheophyta</taxon>
        <taxon>Spermatophyta</taxon>
        <taxon>Magnoliopsida</taxon>
        <taxon>eudicotyledons</taxon>
        <taxon>Gunneridae</taxon>
        <taxon>Pentapetalae</taxon>
        <taxon>rosids</taxon>
        <taxon>fabids</taxon>
        <taxon>Malpighiales</taxon>
        <taxon>Rhizophoraceae</taxon>
        <taxon>Rhizophora</taxon>
    </lineage>
</organism>
<proteinExistence type="predicted"/>
<protein>
    <submittedName>
        <fullName evidence="1">Uncharacterized protein</fullName>
    </submittedName>
</protein>
<dbReference type="EMBL" id="GGEC01061469">
    <property type="protein sequence ID" value="MBX41953.1"/>
    <property type="molecule type" value="Transcribed_RNA"/>
</dbReference>
<accession>A0A2P2NHN9</accession>
<sequence length="31" mass="3633">MGYLRACYPMACCVHIIDMVSPSFYNFFCFC</sequence>
<evidence type="ECO:0000313" key="1">
    <source>
        <dbReference type="EMBL" id="MBX41953.1"/>
    </source>
</evidence>
<dbReference type="AlphaFoldDB" id="A0A2P2NHN9"/>